<gene>
    <name evidence="2" type="ORF">LAMI_0G04324G</name>
</gene>
<dbReference type="Pfam" id="PF14519">
    <property type="entry name" value="Macro_2"/>
    <property type="match status" value="1"/>
</dbReference>
<evidence type="ECO:0000313" key="2">
    <source>
        <dbReference type="EMBL" id="SCV00330.1"/>
    </source>
</evidence>
<evidence type="ECO:0000313" key="3">
    <source>
        <dbReference type="Proteomes" id="UP000191024"/>
    </source>
</evidence>
<name>A0A1G4K8F3_9SACH</name>
<accession>A0A1G4K8F3</accession>
<keyword evidence="3" id="KW-1185">Reference proteome</keyword>
<dbReference type="AlphaFoldDB" id="A0A1G4K8F3"/>
<dbReference type="OrthoDB" id="6082470at2759"/>
<dbReference type="InterPro" id="IPR002589">
    <property type="entry name" value="Macro_dom"/>
</dbReference>
<dbReference type="EMBL" id="LT598469">
    <property type="protein sequence ID" value="SCV00330.1"/>
    <property type="molecule type" value="Genomic_DNA"/>
</dbReference>
<organism evidence="2 3">
    <name type="scientific">Lachancea mirantina</name>
    <dbReference type="NCBI Taxonomy" id="1230905"/>
    <lineage>
        <taxon>Eukaryota</taxon>
        <taxon>Fungi</taxon>
        <taxon>Dikarya</taxon>
        <taxon>Ascomycota</taxon>
        <taxon>Saccharomycotina</taxon>
        <taxon>Saccharomycetes</taxon>
        <taxon>Saccharomycetales</taxon>
        <taxon>Saccharomycetaceae</taxon>
        <taxon>Lachancea</taxon>
    </lineage>
</organism>
<dbReference type="STRING" id="1230905.A0A1G4K8F3"/>
<dbReference type="InterPro" id="IPR028071">
    <property type="entry name" value="Macro-like_dom"/>
</dbReference>
<reference evidence="2 3" key="1">
    <citation type="submission" date="2016-03" db="EMBL/GenBank/DDBJ databases">
        <authorList>
            <person name="Devillers H."/>
        </authorList>
    </citation>
    <scope>NUCLEOTIDE SEQUENCE [LARGE SCALE GENOMIC DNA]</scope>
    <source>
        <strain evidence="2">CBS 11717</strain>
    </source>
</reference>
<dbReference type="InterPro" id="IPR043472">
    <property type="entry name" value="Macro_dom-like"/>
</dbReference>
<proteinExistence type="predicted"/>
<dbReference type="Gene3D" id="3.40.220.10">
    <property type="entry name" value="Leucine Aminopeptidase, subunit E, domain 1"/>
    <property type="match status" value="1"/>
</dbReference>
<protein>
    <submittedName>
        <fullName evidence="2">LAMI_0G04324g1_1</fullName>
    </submittedName>
</protein>
<dbReference type="SUPFAM" id="SSF52949">
    <property type="entry name" value="Macro domain-like"/>
    <property type="match status" value="1"/>
</dbReference>
<feature type="domain" description="Macro" evidence="1">
    <location>
        <begin position="20"/>
        <end position="222"/>
    </location>
</feature>
<evidence type="ECO:0000259" key="1">
    <source>
        <dbReference type="PROSITE" id="PS51154"/>
    </source>
</evidence>
<sequence length="267" mass="29800">MVPRIVLLDRNCELTKLWRQVLAQIPLASETKPLVSEGTLQDFKFDEIATPAAIVSPGNSLGFLGGGFDLALREFFGGLPFERFFRQTLQEVYRPVMVATPVPLQLWAKGGFEYIIHVPTVVEPSAKVCFNEEGSRPSHRPVFDAMWSALNSIPTSVKTLVVPGLCTGYAGVPIDKSCQAMWFAISLFYAKRYISSRLLNVLILRFLGYSYEAFYDLDGLEEECHEVGLNLAQICEFDINESLLTDMIPKIDISKTSYTRGPNSSSI</sequence>
<dbReference type="Proteomes" id="UP000191024">
    <property type="component" value="Chromosome G"/>
</dbReference>
<dbReference type="PROSITE" id="PS51154">
    <property type="entry name" value="MACRO"/>
    <property type="match status" value="1"/>
</dbReference>
<dbReference type="SMART" id="SM00506">
    <property type="entry name" value="A1pp"/>
    <property type="match status" value="1"/>
</dbReference>